<reference evidence="1 2" key="1">
    <citation type="submission" date="2011-04" db="EMBL/GenBank/DDBJ databases">
        <authorList>
            <person name="Muzny D."/>
            <person name="Qin X."/>
            <person name="Deng J."/>
            <person name="Jiang H."/>
            <person name="Liu Y."/>
            <person name="Qu J."/>
            <person name="Song X.-Z."/>
            <person name="Zhang L."/>
            <person name="Thornton R."/>
            <person name="Coyle M."/>
            <person name="Francisco L."/>
            <person name="Jackson L."/>
            <person name="Javaid M."/>
            <person name="Korchina V."/>
            <person name="Kovar C."/>
            <person name="Mata R."/>
            <person name="Mathew T."/>
            <person name="Ngo R."/>
            <person name="Nguyen L."/>
            <person name="Nguyen N."/>
            <person name="Okwuonu G."/>
            <person name="Ongeri F."/>
            <person name="Pham C."/>
            <person name="Simmons D."/>
            <person name="Wilczek-Boney K."/>
            <person name="Hale W."/>
            <person name="Jakkamsetti A."/>
            <person name="Pham P."/>
            <person name="Ruth R."/>
            <person name="San Lucas F."/>
            <person name="Warren J."/>
            <person name="Zhang J."/>
            <person name="Zhao Z."/>
            <person name="Zhou C."/>
            <person name="Zhu D."/>
            <person name="Lee S."/>
            <person name="Bess C."/>
            <person name="Blankenburg K."/>
            <person name="Forbes L."/>
            <person name="Fu Q."/>
            <person name="Gubbala S."/>
            <person name="Hirani K."/>
            <person name="Jayaseelan J.C."/>
            <person name="Lara F."/>
            <person name="Munidasa M."/>
            <person name="Palculict T."/>
            <person name="Patil S."/>
            <person name="Pu L.-L."/>
            <person name="Saada N."/>
            <person name="Tang L."/>
            <person name="Weissenberger G."/>
            <person name="Zhu Y."/>
            <person name="Hemphill L."/>
            <person name="Shang Y."/>
            <person name="Youmans B."/>
            <person name="Ayvaz T."/>
            <person name="Ross M."/>
            <person name="Santibanez J."/>
            <person name="Aqrawi P."/>
            <person name="Gross S."/>
            <person name="Joshi V."/>
            <person name="Fowler G."/>
            <person name="Nazareth L."/>
            <person name="Reid J."/>
            <person name="Worley K."/>
            <person name="Petrosino J."/>
            <person name="Highlander S."/>
            <person name="Gibbs R."/>
        </authorList>
    </citation>
    <scope>NUCLEOTIDE SEQUENCE [LARGE SCALE GENOMIC DNA]</scope>
    <source>
        <strain evidence="1 2">2681</strain>
    </source>
</reference>
<proteinExistence type="predicted"/>
<protein>
    <submittedName>
        <fullName evidence="1">Uncharacterized protein</fullName>
    </submittedName>
</protein>
<dbReference type="eggNOG" id="COG3210">
    <property type="taxonomic scope" value="Bacteria"/>
</dbReference>
<dbReference type="InterPro" id="IPR013783">
    <property type="entry name" value="Ig-like_fold"/>
</dbReference>
<dbReference type="AlphaFoldDB" id="F9DX09"/>
<evidence type="ECO:0000313" key="2">
    <source>
        <dbReference type="Proteomes" id="UP000005316"/>
    </source>
</evidence>
<name>F9DX09_9BACL</name>
<dbReference type="HOGENOM" id="CLU_361263_0_0_9"/>
<dbReference type="Gene3D" id="2.60.40.10">
    <property type="entry name" value="Immunoglobulins"/>
    <property type="match status" value="3"/>
</dbReference>
<gene>
    <name evidence="1" type="ORF">HMPREF9372_3340</name>
</gene>
<accession>F9DX09</accession>
<dbReference type="EMBL" id="AFPZ01000104">
    <property type="protein sequence ID" value="EGQ21303.1"/>
    <property type="molecule type" value="Genomic_DNA"/>
</dbReference>
<dbReference type="Proteomes" id="UP000005316">
    <property type="component" value="Unassembled WGS sequence"/>
</dbReference>
<sequence>MSILANGDLHKLGTLFMGSTKIARPTRPWRNDSAPYSGAGNGDIQNYTAGAALEIRNTDASDAYKMQWNEVNDGGKKYFVADRNWLVNISWNDLNALGLVTGKEITIDGQQYKLRLLTGGSNYRSSSDAYSGGSPANNEWDRWITNEAGLSGLPTPTSADLGTNAFQNSAVMNGTHNSKWNWGMIYSWGQEVYTGNTATRVLRGYGSARVFNWNHATARSPTCGWRPVLEVLNSAPLISGGPQNIGNKTAPFSVEYQVSDPEKDAVNVVEKLNGTVIKSETGVAQGVPRKIELTNEQWASIPLNQESTIAIEATDSKGAKSTRVYTFTKTNAAPTATAVEPRGDLSNIGIVDTQTPIFVWSFTDPDPGDKQSSYQFIIEDTNGELIHDSGKKASTQSFYQLPELNKLAWGTRYKWKVKVWDRFDVPSEFSFQEFIMPNRPPNVSNVQPGTNDIESPAGSGLNPEITWDFEDLDLEAQAAYQVRIYKAADDALVYDSSRVGQNVHTHQVPAGRLTQGEKYYTIVTVWDPNGLQTDSDKAYFRTNATPSAPILTGPVDNYRTTLRPTLIGIVGTDPEDDGMHFRIQISTDPEFATYAFEKSSEKDRAGWQVNGYDIPEVGVKNDQQGQSVAYTMQVDLDYGKTYYWRMASVDAGTGARGVWSSARRIRAGNELIFEIKNPVNTANTAARRILFAADYQLPTDGTTKATLKVEFANNALDVSPTWEDATDAFLSMDYHDFTNGAKTAGEFAIGVRMTIKANDSMAPIGIEAIGLTFD</sequence>
<organism evidence="1 2">
    <name type="scientific">Sporosarcina newyorkensis 2681</name>
    <dbReference type="NCBI Taxonomy" id="1027292"/>
    <lineage>
        <taxon>Bacteria</taxon>
        <taxon>Bacillati</taxon>
        <taxon>Bacillota</taxon>
        <taxon>Bacilli</taxon>
        <taxon>Bacillales</taxon>
        <taxon>Caryophanaceae</taxon>
        <taxon>Sporosarcina</taxon>
    </lineage>
</organism>
<dbReference type="Pfam" id="PF25788">
    <property type="entry name" value="Ig_Rha78A_N"/>
    <property type="match status" value="2"/>
</dbReference>
<comment type="caution">
    <text evidence="1">The sequence shown here is derived from an EMBL/GenBank/DDBJ whole genome shotgun (WGS) entry which is preliminary data.</text>
</comment>
<evidence type="ECO:0000313" key="1">
    <source>
        <dbReference type="EMBL" id="EGQ21303.1"/>
    </source>
</evidence>